<feature type="domain" description="Transposase InsH N-terminal" evidence="5">
    <location>
        <begin position="9"/>
        <end position="103"/>
    </location>
</feature>
<evidence type="ECO:0008006" key="7">
    <source>
        <dbReference type="Google" id="ProtNLM"/>
    </source>
</evidence>
<keyword evidence="2" id="KW-0238">DNA-binding</keyword>
<reference evidence="6" key="1">
    <citation type="submission" date="2018-05" db="EMBL/GenBank/DDBJ databases">
        <authorList>
            <person name="Lanie J.A."/>
            <person name="Ng W.-L."/>
            <person name="Kazmierczak K.M."/>
            <person name="Andrzejewski T.M."/>
            <person name="Davidsen T.M."/>
            <person name="Wayne K.J."/>
            <person name="Tettelin H."/>
            <person name="Glass J.I."/>
            <person name="Rusch D."/>
            <person name="Podicherti R."/>
            <person name="Tsui H.-C.T."/>
            <person name="Winkler M.E."/>
        </authorList>
    </citation>
    <scope>NUCLEOTIDE SEQUENCE</scope>
</reference>
<feature type="domain" description="Transposase IS4-like" evidence="4">
    <location>
        <begin position="132"/>
        <end position="312"/>
    </location>
</feature>
<keyword evidence="3" id="KW-0233">DNA recombination</keyword>
<dbReference type="InterPro" id="IPR008490">
    <property type="entry name" value="Transposase_InsH_N"/>
</dbReference>
<evidence type="ECO:0000259" key="5">
    <source>
        <dbReference type="Pfam" id="PF05598"/>
    </source>
</evidence>
<dbReference type="NCBIfam" id="NF033581">
    <property type="entry name" value="transpos_IS5_4"/>
    <property type="match status" value="1"/>
</dbReference>
<dbReference type="PANTHER" id="PTHR35604">
    <property type="entry name" value="TRANSPOSASE INSH FOR INSERTION SEQUENCE ELEMENT IS5A-RELATED"/>
    <property type="match status" value="1"/>
</dbReference>
<dbReference type="InterPro" id="IPR047959">
    <property type="entry name" value="Transpos_IS5"/>
</dbReference>
<organism evidence="6">
    <name type="scientific">marine metagenome</name>
    <dbReference type="NCBI Taxonomy" id="408172"/>
    <lineage>
        <taxon>unclassified sequences</taxon>
        <taxon>metagenomes</taxon>
        <taxon>ecological metagenomes</taxon>
    </lineage>
</organism>
<name>A0A382H0Y6_9ZZZZ</name>
<evidence type="ECO:0000256" key="1">
    <source>
        <dbReference type="ARBA" id="ARBA00003544"/>
    </source>
</evidence>
<dbReference type="GO" id="GO:0004803">
    <property type="term" value="F:transposase activity"/>
    <property type="evidence" value="ECO:0007669"/>
    <property type="project" value="InterPro"/>
</dbReference>
<dbReference type="GO" id="GO:0003677">
    <property type="term" value="F:DNA binding"/>
    <property type="evidence" value="ECO:0007669"/>
    <property type="project" value="UniProtKB-KW"/>
</dbReference>
<evidence type="ECO:0000259" key="4">
    <source>
        <dbReference type="Pfam" id="PF01609"/>
    </source>
</evidence>
<dbReference type="Pfam" id="PF05598">
    <property type="entry name" value="DUF772"/>
    <property type="match status" value="1"/>
</dbReference>
<dbReference type="GO" id="GO:0006313">
    <property type="term" value="P:DNA transposition"/>
    <property type="evidence" value="ECO:0007669"/>
    <property type="project" value="InterPro"/>
</dbReference>
<dbReference type="InterPro" id="IPR002559">
    <property type="entry name" value="Transposase_11"/>
</dbReference>
<sequence length="322" mass="37329">MASFFELDLDNHLGADGHLMKIDKLLKWYRFSKILKGVHSDLGPEGYDLLQMFKCLLLQSWHSLSDPGLEQSLRVRLDFLQFTGFSVGDKLPDETTFCRFRNKLIEGNKFDKLFNEVNRQLEKHGLKVKNADVAIVDATIISSNARPRKVIETTDEGDCKTEYSADSDAKWLKKGKNYYFGYRGYARSDAEGFIDKTHVRPANLPETKELDKMTDDLEEGTRVQADKGFFSANNKAMLKSKKLKNGLMYKVFRNKPLTRRMTQFNKLVSRTKWRIEQCFGTIKRRFTYQKASYFTTEKVDAQFKMKAMCHNLLKAVNKVEFA</sequence>
<evidence type="ECO:0000256" key="2">
    <source>
        <dbReference type="ARBA" id="ARBA00023125"/>
    </source>
</evidence>
<proteinExistence type="predicted"/>
<dbReference type="PANTHER" id="PTHR35604:SF2">
    <property type="entry name" value="TRANSPOSASE INSH FOR INSERTION SEQUENCE ELEMENT IS5A-RELATED"/>
    <property type="match status" value="1"/>
</dbReference>
<dbReference type="EMBL" id="UINC01058557">
    <property type="protein sequence ID" value="SVB80958.1"/>
    <property type="molecule type" value="Genomic_DNA"/>
</dbReference>
<gene>
    <name evidence="6" type="ORF">METZ01_LOCUS233812</name>
</gene>
<dbReference type="AlphaFoldDB" id="A0A382H0Y6"/>
<dbReference type="Pfam" id="PF01609">
    <property type="entry name" value="DDE_Tnp_1"/>
    <property type="match status" value="1"/>
</dbReference>
<comment type="function">
    <text evidence="1">Involved in the transposition of the insertion sequence IS5.</text>
</comment>
<accession>A0A382H0Y6</accession>
<evidence type="ECO:0000313" key="6">
    <source>
        <dbReference type="EMBL" id="SVB80958.1"/>
    </source>
</evidence>
<evidence type="ECO:0000256" key="3">
    <source>
        <dbReference type="ARBA" id="ARBA00023172"/>
    </source>
</evidence>
<protein>
    <recommendedName>
        <fullName evidence="7">Transposase IS4-like domain-containing protein</fullName>
    </recommendedName>
</protein>